<reference evidence="1" key="1">
    <citation type="submission" date="2018-11" db="EMBL/GenBank/DDBJ databases">
        <authorList>
            <person name="Grassa J C."/>
        </authorList>
    </citation>
    <scope>NUCLEOTIDE SEQUENCE [LARGE SCALE GENOMIC DNA]</scope>
</reference>
<organism evidence="1 2">
    <name type="scientific">Cannabis sativa</name>
    <name type="common">Hemp</name>
    <name type="synonym">Marijuana</name>
    <dbReference type="NCBI Taxonomy" id="3483"/>
    <lineage>
        <taxon>Eukaryota</taxon>
        <taxon>Viridiplantae</taxon>
        <taxon>Streptophyta</taxon>
        <taxon>Embryophyta</taxon>
        <taxon>Tracheophyta</taxon>
        <taxon>Spermatophyta</taxon>
        <taxon>Magnoliopsida</taxon>
        <taxon>eudicotyledons</taxon>
        <taxon>Gunneridae</taxon>
        <taxon>Pentapetalae</taxon>
        <taxon>rosids</taxon>
        <taxon>fabids</taxon>
        <taxon>Rosales</taxon>
        <taxon>Cannabaceae</taxon>
        <taxon>Cannabis</taxon>
    </lineage>
</organism>
<dbReference type="Gramene" id="evm.model.06.1092">
    <property type="protein sequence ID" value="cds.evm.model.06.1092"/>
    <property type="gene ID" value="evm.TU.06.1092"/>
</dbReference>
<dbReference type="AlphaFoldDB" id="A0A803PT27"/>
<evidence type="ECO:0000313" key="2">
    <source>
        <dbReference type="Proteomes" id="UP000596661"/>
    </source>
</evidence>
<accession>A0A803PT27</accession>
<reference evidence="1" key="2">
    <citation type="submission" date="2021-03" db="UniProtKB">
        <authorList>
            <consortium name="EnsemblPlants"/>
        </authorList>
    </citation>
    <scope>IDENTIFICATION</scope>
</reference>
<dbReference type="Proteomes" id="UP000596661">
    <property type="component" value="Chromosome 6"/>
</dbReference>
<keyword evidence="2" id="KW-1185">Reference proteome</keyword>
<protein>
    <submittedName>
        <fullName evidence="1">Uncharacterized protein</fullName>
    </submittedName>
</protein>
<dbReference type="EnsemblPlants" id="evm.model.06.1092">
    <property type="protein sequence ID" value="cds.evm.model.06.1092"/>
    <property type="gene ID" value="evm.TU.06.1092"/>
</dbReference>
<evidence type="ECO:0000313" key="1">
    <source>
        <dbReference type="EnsemblPlants" id="cds.evm.model.06.1092"/>
    </source>
</evidence>
<dbReference type="EMBL" id="UZAU01000589">
    <property type="status" value="NOT_ANNOTATED_CDS"/>
    <property type="molecule type" value="Genomic_DNA"/>
</dbReference>
<proteinExistence type="predicted"/>
<name>A0A803PT27_CANSA</name>
<sequence>MKVVHQRLALKRLAGHVLARVWPTMCLQGSVGHVPVRVLLAVFLPRFAWCTSSAYQPPGYISSDGQPLQTLLCSSLTAHLTPFSCCLTIQPCLVKILSLAIRKAQAITEERWEAMLTNNGYWLFLYLATTVGLTVERPSLKNDGRPSLKSNGYSSFVNSYKVDKWTYIGRASVVHLSGRPGASALDWQKPSQPYPGRGYVQGKQALSLAAIHGQPTMCRVGPGCPFFFDLLVGPVRWHCVDDTNCCSCVDPRSLTPRFSEMRGHPVGRQKVHHYGDVWTKVGQLGMLLYQRPLAGPPDQWGRPVLVPEELGYTVYL</sequence>